<dbReference type="Proteomes" id="UP000037035">
    <property type="component" value="Unassembled WGS sequence"/>
</dbReference>
<proteinExistence type="predicted"/>
<dbReference type="EMBL" id="LAVV01010808">
    <property type="protein sequence ID" value="KNZ48553.1"/>
    <property type="molecule type" value="Genomic_DNA"/>
</dbReference>
<organism evidence="1 2">
    <name type="scientific">Puccinia sorghi</name>
    <dbReference type="NCBI Taxonomy" id="27349"/>
    <lineage>
        <taxon>Eukaryota</taxon>
        <taxon>Fungi</taxon>
        <taxon>Dikarya</taxon>
        <taxon>Basidiomycota</taxon>
        <taxon>Pucciniomycotina</taxon>
        <taxon>Pucciniomycetes</taxon>
        <taxon>Pucciniales</taxon>
        <taxon>Pucciniaceae</taxon>
        <taxon>Puccinia</taxon>
    </lineage>
</organism>
<gene>
    <name evidence="1" type="ORF">VP01_5580g1</name>
</gene>
<dbReference type="InterPro" id="IPR051852">
    <property type="entry name" value="Alpha-type_PK"/>
</dbReference>
<sequence length="365" mass="41026">IDPQDPNLYTHLKHQRLEIFSPELIKKSLLITPLPTNPISQITLSHGERVLPNLETLLSYISKARRKPIPIDIIYEEQNNISTQLATRMNTQISTSLCTQISSRLSSQLQSPLRTPRSNQAIQPILDVSLLSSQRRTPQGGNDTWALGSVAGTVPGRGAASLKTQIAYLGPLNNFSININPNGWIQDFLDLAQYSKMSMLTPAHSPFKLTRQHPLDVEVCVWPIQQNEKLIRTMGPNVSLTMWPKYDLLMTFHPLKIMQPTLECTKLVHSVSMNPKKSLQQIQIPLIQSKIDILPQLVCHCVAVTGDIILPSEIYFLEAWFLFFSWHLFLLLIPSLIDDGLMGIMLLLESNYSSSITNAMMSVGL</sequence>
<accession>A0A0L6UJ62</accession>
<dbReference type="GO" id="GO:0031037">
    <property type="term" value="P:myosin II filament disassembly"/>
    <property type="evidence" value="ECO:0007669"/>
    <property type="project" value="TreeGrafter"/>
</dbReference>
<feature type="non-terminal residue" evidence="1">
    <location>
        <position position="1"/>
    </location>
</feature>
<dbReference type="PANTHER" id="PTHR45992">
    <property type="entry name" value="EUKARYOTIC ELONGATION FACTOR 2 KINASE-RELATED"/>
    <property type="match status" value="1"/>
</dbReference>
<reference evidence="1 2" key="1">
    <citation type="submission" date="2015-08" db="EMBL/GenBank/DDBJ databases">
        <title>Next Generation Sequencing and Analysis of the Genome of Puccinia sorghi L Schw, the Causal Agent of Maize Common Rust.</title>
        <authorList>
            <person name="Rochi L."/>
            <person name="Burguener G."/>
            <person name="Darino M."/>
            <person name="Turjanski A."/>
            <person name="Kreff E."/>
            <person name="Dieguez M.J."/>
            <person name="Sacco F."/>
        </authorList>
    </citation>
    <scope>NUCLEOTIDE SEQUENCE [LARGE SCALE GENOMIC DNA]</scope>
    <source>
        <strain evidence="1 2">RO10H11247</strain>
    </source>
</reference>
<comment type="caution">
    <text evidence="1">The sequence shown here is derived from an EMBL/GenBank/DDBJ whole genome shotgun (WGS) entry which is preliminary data.</text>
</comment>
<dbReference type="STRING" id="27349.A0A0L6UJ62"/>
<dbReference type="VEuPathDB" id="FungiDB:VP01_5580g1"/>
<dbReference type="OrthoDB" id="10472507at2759"/>
<evidence type="ECO:0000313" key="2">
    <source>
        <dbReference type="Proteomes" id="UP000037035"/>
    </source>
</evidence>
<keyword evidence="2" id="KW-1185">Reference proteome</keyword>
<name>A0A0L6UJ62_9BASI</name>
<dbReference type="PANTHER" id="PTHR45992:SF2">
    <property type="entry name" value="EUKARYOTIC ELONGATION FACTOR 2 KINASE"/>
    <property type="match status" value="1"/>
</dbReference>
<protein>
    <submittedName>
        <fullName evidence="1">AlphaK I8</fullName>
    </submittedName>
</protein>
<dbReference type="AlphaFoldDB" id="A0A0L6UJ62"/>
<dbReference type="GO" id="GO:0004674">
    <property type="term" value="F:protein serine/threonine kinase activity"/>
    <property type="evidence" value="ECO:0007669"/>
    <property type="project" value="TreeGrafter"/>
</dbReference>
<evidence type="ECO:0000313" key="1">
    <source>
        <dbReference type="EMBL" id="KNZ48553.1"/>
    </source>
</evidence>
<dbReference type="GO" id="GO:1903013">
    <property type="term" value="P:response to differentiation-inducing factor 1"/>
    <property type="evidence" value="ECO:0007669"/>
    <property type="project" value="TreeGrafter"/>
</dbReference>